<protein>
    <submittedName>
        <fullName evidence="1">Uncharacterized protein</fullName>
    </submittedName>
</protein>
<proteinExistence type="predicted"/>
<accession>A0ACB7TLI0</accession>
<evidence type="ECO:0000313" key="2">
    <source>
        <dbReference type="Proteomes" id="UP000821845"/>
    </source>
</evidence>
<dbReference type="EMBL" id="CM023481">
    <property type="protein sequence ID" value="KAH6948016.1"/>
    <property type="molecule type" value="Genomic_DNA"/>
</dbReference>
<gene>
    <name evidence="1" type="ORF">HPB50_022454</name>
</gene>
<keyword evidence="2" id="KW-1185">Reference proteome</keyword>
<name>A0ACB7TLI0_HYAAI</name>
<reference evidence="1" key="1">
    <citation type="submission" date="2020-05" db="EMBL/GenBank/DDBJ databases">
        <title>Large-scale comparative analyses of tick genomes elucidate their genetic diversity and vector capacities.</title>
        <authorList>
            <person name="Jia N."/>
            <person name="Wang J."/>
            <person name="Shi W."/>
            <person name="Du L."/>
            <person name="Sun Y."/>
            <person name="Zhan W."/>
            <person name="Jiang J."/>
            <person name="Wang Q."/>
            <person name="Zhang B."/>
            <person name="Ji P."/>
            <person name="Sakyi L.B."/>
            <person name="Cui X."/>
            <person name="Yuan T."/>
            <person name="Jiang B."/>
            <person name="Yang W."/>
            <person name="Lam T.T.-Y."/>
            <person name="Chang Q."/>
            <person name="Ding S."/>
            <person name="Wang X."/>
            <person name="Zhu J."/>
            <person name="Ruan X."/>
            <person name="Zhao L."/>
            <person name="Wei J."/>
            <person name="Que T."/>
            <person name="Du C."/>
            <person name="Cheng J."/>
            <person name="Dai P."/>
            <person name="Han X."/>
            <person name="Huang E."/>
            <person name="Gao Y."/>
            <person name="Liu J."/>
            <person name="Shao H."/>
            <person name="Ye R."/>
            <person name="Li L."/>
            <person name="Wei W."/>
            <person name="Wang X."/>
            <person name="Wang C."/>
            <person name="Yang T."/>
            <person name="Huo Q."/>
            <person name="Li W."/>
            <person name="Guo W."/>
            <person name="Chen H."/>
            <person name="Zhou L."/>
            <person name="Ni X."/>
            <person name="Tian J."/>
            <person name="Zhou Y."/>
            <person name="Sheng Y."/>
            <person name="Liu T."/>
            <person name="Pan Y."/>
            <person name="Xia L."/>
            <person name="Li J."/>
            <person name="Zhao F."/>
            <person name="Cao W."/>
        </authorList>
    </citation>
    <scope>NUCLEOTIDE SEQUENCE</scope>
    <source>
        <strain evidence="1">Hyas-2018</strain>
    </source>
</reference>
<evidence type="ECO:0000313" key="1">
    <source>
        <dbReference type="EMBL" id="KAH6948016.1"/>
    </source>
</evidence>
<organism evidence="1 2">
    <name type="scientific">Hyalomma asiaticum</name>
    <name type="common">Tick</name>
    <dbReference type="NCBI Taxonomy" id="266040"/>
    <lineage>
        <taxon>Eukaryota</taxon>
        <taxon>Metazoa</taxon>
        <taxon>Ecdysozoa</taxon>
        <taxon>Arthropoda</taxon>
        <taxon>Chelicerata</taxon>
        <taxon>Arachnida</taxon>
        <taxon>Acari</taxon>
        <taxon>Parasitiformes</taxon>
        <taxon>Ixodida</taxon>
        <taxon>Ixodoidea</taxon>
        <taxon>Ixodidae</taxon>
        <taxon>Hyalomminae</taxon>
        <taxon>Hyalomma</taxon>
    </lineage>
</organism>
<comment type="caution">
    <text evidence="1">The sequence shown here is derived from an EMBL/GenBank/DDBJ whole genome shotgun (WGS) entry which is preliminary data.</text>
</comment>
<sequence length="196" mass="20791">MRQGYLCALAPLPRHFACHVDTYGTALGVTEPHGFFSRTLTRPPALGADILTGGQNKQHRQGGGLTAAHEPAFAKEEALTRFARRTGGSNNARGVSLERRECRTTQPTQPRFDITFGNNLAPPGGGGQAPSMHTQTDGNQHSPGARTAQATKNRLAAAGVVHGLTCPASHASLGATTKASKKHGHDFWEARRRSPA</sequence>
<dbReference type="Proteomes" id="UP000821845">
    <property type="component" value="Chromosome 1"/>
</dbReference>